<accession>A0A6A5S726</accession>
<evidence type="ECO:0008006" key="3">
    <source>
        <dbReference type="Google" id="ProtNLM"/>
    </source>
</evidence>
<proteinExistence type="predicted"/>
<sequence>MFVSVLSHTQLRKKGLYYYGWDEKIICKSDDLEIAFCPKIDGIPNILEASNKLQAAQAFAFAAAHTPRPNNKVLVPTRKVTLFELHEMYGHANPEAFKELIKSVSRLELVNTKRFSCEACLLSKSKKQISRRKPEQAS</sequence>
<evidence type="ECO:0000313" key="2">
    <source>
        <dbReference type="Proteomes" id="UP000800038"/>
    </source>
</evidence>
<gene>
    <name evidence="1" type="ORF">EJ02DRAFT_480591</name>
</gene>
<evidence type="ECO:0000313" key="1">
    <source>
        <dbReference type="EMBL" id="KAF1936405.1"/>
    </source>
</evidence>
<dbReference type="Proteomes" id="UP000800038">
    <property type="component" value="Unassembled WGS sequence"/>
</dbReference>
<protein>
    <recommendedName>
        <fullName evidence="3">GAG-pre-integrase domain-containing protein</fullName>
    </recommendedName>
</protein>
<dbReference type="AlphaFoldDB" id="A0A6A5S726"/>
<organism evidence="1 2">
    <name type="scientific">Clathrospora elynae</name>
    <dbReference type="NCBI Taxonomy" id="706981"/>
    <lineage>
        <taxon>Eukaryota</taxon>
        <taxon>Fungi</taxon>
        <taxon>Dikarya</taxon>
        <taxon>Ascomycota</taxon>
        <taxon>Pezizomycotina</taxon>
        <taxon>Dothideomycetes</taxon>
        <taxon>Pleosporomycetidae</taxon>
        <taxon>Pleosporales</taxon>
        <taxon>Diademaceae</taxon>
        <taxon>Clathrospora</taxon>
    </lineage>
</organism>
<name>A0A6A5S726_9PLEO</name>
<dbReference type="EMBL" id="ML976190">
    <property type="protein sequence ID" value="KAF1936405.1"/>
    <property type="molecule type" value="Genomic_DNA"/>
</dbReference>
<dbReference type="OrthoDB" id="5017987at2759"/>
<keyword evidence="2" id="KW-1185">Reference proteome</keyword>
<reference evidence="1" key="1">
    <citation type="journal article" date="2020" name="Stud. Mycol.">
        <title>101 Dothideomycetes genomes: a test case for predicting lifestyles and emergence of pathogens.</title>
        <authorList>
            <person name="Haridas S."/>
            <person name="Albert R."/>
            <person name="Binder M."/>
            <person name="Bloem J."/>
            <person name="Labutti K."/>
            <person name="Salamov A."/>
            <person name="Andreopoulos B."/>
            <person name="Baker S."/>
            <person name="Barry K."/>
            <person name="Bills G."/>
            <person name="Bluhm B."/>
            <person name="Cannon C."/>
            <person name="Castanera R."/>
            <person name="Culley D."/>
            <person name="Daum C."/>
            <person name="Ezra D."/>
            <person name="Gonzalez J."/>
            <person name="Henrissat B."/>
            <person name="Kuo A."/>
            <person name="Liang C."/>
            <person name="Lipzen A."/>
            <person name="Lutzoni F."/>
            <person name="Magnuson J."/>
            <person name="Mondo S."/>
            <person name="Nolan M."/>
            <person name="Ohm R."/>
            <person name="Pangilinan J."/>
            <person name="Park H.-J."/>
            <person name="Ramirez L."/>
            <person name="Alfaro M."/>
            <person name="Sun H."/>
            <person name="Tritt A."/>
            <person name="Yoshinaga Y."/>
            <person name="Zwiers L.-H."/>
            <person name="Turgeon B."/>
            <person name="Goodwin S."/>
            <person name="Spatafora J."/>
            <person name="Crous P."/>
            <person name="Grigoriev I."/>
        </authorList>
    </citation>
    <scope>NUCLEOTIDE SEQUENCE</scope>
    <source>
        <strain evidence="1">CBS 161.51</strain>
    </source>
</reference>